<dbReference type="AlphaFoldDB" id="A0A1F5HCJ8"/>
<dbReference type="EMBL" id="MFCA01000022">
    <property type="protein sequence ID" value="OGE01883.1"/>
    <property type="molecule type" value="Genomic_DNA"/>
</dbReference>
<keyword evidence="3 6" id="KW-0812">Transmembrane</keyword>
<dbReference type="PANTHER" id="PTHR10057">
    <property type="entry name" value="PERIPHERAL-TYPE BENZODIAZEPINE RECEPTOR"/>
    <property type="match status" value="1"/>
</dbReference>
<dbReference type="Proteomes" id="UP000176751">
    <property type="component" value="Unassembled WGS sequence"/>
</dbReference>
<dbReference type="PANTHER" id="PTHR10057:SF0">
    <property type="entry name" value="TRANSLOCATOR PROTEIN"/>
    <property type="match status" value="1"/>
</dbReference>
<evidence type="ECO:0000313" key="7">
    <source>
        <dbReference type="EMBL" id="OGE01883.1"/>
    </source>
</evidence>
<name>A0A1F5HCJ8_9BACT</name>
<reference evidence="7 8" key="1">
    <citation type="journal article" date="2016" name="Nat. Commun.">
        <title>Thousands of microbial genomes shed light on interconnected biogeochemical processes in an aquifer system.</title>
        <authorList>
            <person name="Anantharaman K."/>
            <person name="Brown C.T."/>
            <person name="Hug L.A."/>
            <person name="Sharon I."/>
            <person name="Castelle C.J."/>
            <person name="Probst A.J."/>
            <person name="Thomas B.C."/>
            <person name="Singh A."/>
            <person name="Wilkins M.J."/>
            <person name="Karaoz U."/>
            <person name="Brodie E.L."/>
            <person name="Williams K.H."/>
            <person name="Hubbard S.S."/>
            <person name="Banfield J.F."/>
        </authorList>
    </citation>
    <scope>NUCLEOTIDE SEQUENCE [LARGE SCALE GENOMIC DNA]</scope>
</reference>
<feature type="transmembrane region" description="Helical" evidence="6">
    <location>
        <begin position="48"/>
        <end position="68"/>
    </location>
</feature>
<evidence type="ECO:0000256" key="3">
    <source>
        <dbReference type="ARBA" id="ARBA00022692"/>
    </source>
</evidence>
<dbReference type="STRING" id="1797737.A2196_04715"/>
<feature type="transmembrane region" description="Helical" evidence="6">
    <location>
        <begin position="134"/>
        <end position="157"/>
    </location>
</feature>
<accession>A0A1F5HCJ8</accession>
<sequence>MGIKKATRALVFVVVVELAGVIGSIFTSSAIPTWYATLNKPSFNPPNWIFAPVWTLLYLSMGISAFLIWEKGIAKKKIQVALLIFAFQLVLNVLWSFLFFGLKSPSLAFAGIIVLWLAIATTIYTFYKISKPAGLILIPYILWVTFAAFLNLAILALN</sequence>
<comment type="subcellular location">
    <subcellularLocation>
        <location evidence="1">Membrane</location>
        <topology evidence="1">Multi-pass membrane protein</topology>
    </subcellularLocation>
</comment>
<comment type="similarity">
    <text evidence="2">Belongs to the TspO/BZRP family.</text>
</comment>
<dbReference type="PIRSF" id="PIRSF005859">
    <property type="entry name" value="PBR"/>
    <property type="match status" value="1"/>
</dbReference>
<evidence type="ECO:0000256" key="4">
    <source>
        <dbReference type="ARBA" id="ARBA00022989"/>
    </source>
</evidence>
<dbReference type="FunFam" id="1.20.1260.100:FF:000001">
    <property type="entry name" value="translocator protein 2"/>
    <property type="match status" value="1"/>
</dbReference>
<keyword evidence="5 6" id="KW-0472">Membrane</keyword>
<evidence type="ECO:0000313" key="8">
    <source>
        <dbReference type="Proteomes" id="UP000176751"/>
    </source>
</evidence>
<dbReference type="GO" id="GO:0016020">
    <property type="term" value="C:membrane"/>
    <property type="evidence" value="ECO:0007669"/>
    <property type="project" value="UniProtKB-SubCell"/>
</dbReference>
<evidence type="ECO:0000256" key="6">
    <source>
        <dbReference type="SAM" id="Phobius"/>
    </source>
</evidence>
<dbReference type="GO" id="GO:0033013">
    <property type="term" value="P:tetrapyrrole metabolic process"/>
    <property type="evidence" value="ECO:0007669"/>
    <property type="project" value="UniProtKB-ARBA"/>
</dbReference>
<dbReference type="InterPro" id="IPR038330">
    <property type="entry name" value="TspO/MBR-related_sf"/>
</dbReference>
<feature type="transmembrane region" description="Helical" evidence="6">
    <location>
        <begin position="80"/>
        <end position="101"/>
    </location>
</feature>
<evidence type="ECO:0000256" key="1">
    <source>
        <dbReference type="ARBA" id="ARBA00004141"/>
    </source>
</evidence>
<dbReference type="InterPro" id="IPR004307">
    <property type="entry name" value="TspO_MBR"/>
</dbReference>
<dbReference type="Gene3D" id="1.20.1260.100">
    <property type="entry name" value="TspO/MBR protein"/>
    <property type="match status" value="1"/>
</dbReference>
<feature type="transmembrane region" description="Helical" evidence="6">
    <location>
        <begin position="9"/>
        <end position="36"/>
    </location>
</feature>
<protein>
    <submittedName>
        <fullName evidence="7">TspO protein</fullName>
    </submittedName>
</protein>
<evidence type="ECO:0000256" key="2">
    <source>
        <dbReference type="ARBA" id="ARBA00007524"/>
    </source>
</evidence>
<dbReference type="CDD" id="cd15904">
    <property type="entry name" value="TSPO_MBR"/>
    <property type="match status" value="1"/>
</dbReference>
<comment type="caution">
    <text evidence="7">The sequence shown here is derived from an EMBL/GenBank/DDBJ whole genome shotgun (WGS) entry which is preliminary data.</text>
</comment>
<proteinExistence type="inferred from homology"/>
<organism evidence="7 8">
    <name type="scientific">Candidatus Curtissbacteria bacterium RIFOXYA1_FULL_41_14</name>
    <dbReference type="NCBI Taxonomy" id="1797737"/>
    <lineage>
        <taxon>Bacteria</taxon>
        <taxon>Candidatus Curtissiibacteriota</taxon>
    </lineage>
</organism>
<evidence type="ECO:0000256" key="5">
    <source>
        <dbReference type="ARBA" id="ARBA00023136"/>
    </source>
</evidence>
<dbReference type="Pfam" id="PF03073">
    <property type="entry name" value="TspO_MBR"/>
    <property type="match status" value="1"/>
</dbReference>
<keyword evidence="4 6" id="KW-1133">Transmembrane helix</keyword>
<feature type="transmembrane region" description="Helical" evidence="6">
    <location>
        <begin position="107"/>
        <end position="127"/>
    </location>
</feature>
<gene>
    <name evidence="7" type="ORF">A2196_04715</name>
</gene>